<dbReference type="PANTHER" id="PTHR31677:SF231">
    <property type="entry name" value="ETHYLENE-RESPONSIVE TRANSCRIPTION FACTOR 4"/>
    <property type="match status" value="1"/>
</dbReference>
<feature type="domain" description="AP2/ERF" evidence="8">
    <location>
        <begin position="33"/>
        <end position="90"/>
    </location>
</feature>
<keyword evidence="10" id="KW-1185">Reference proteome</keyword>
<accession>A0ABD3K8Y6</accession>
<evidence type="ECO:0000256" key="7">
    <source>
        <dbReference type="SAM" id="MobiDB-lite"/>
    </source>
</evidence>
<gene>
    <name evidence="9" type="ORF">ACJRO7_025346</name>
</gene>
<dbReference type="Proteomes" id="UP001634007">
    <property type="component" value="Unassembled WGS sequence"/>
</dbReference>
<evidence type="ECO:0000313" key="9">
    <source>
        <dbReference type="EMBL" id="KAL3736375.1"/>
    </source>
</evidence>
<keyword evidence="6" id="KW-0539">Nucleus</keyword>
<dbReference type="GO" id="GO:0003677">
    <property type="term" value="F:DNA binding"/>
    <property type="evidence" value="ECO:0007669"/>
    <property type="project" value="UniProtKB-KW"/>
</dbReference>
<dbReference type="Gene3D" id="3.30.730.10">
    <property type="entry name" value="AP2/ERF domain"/>
    <property type="match status" value="1"/>
</dbReference>
<dbReference type="InterPro" id="IPR001471">
    <property type="entry name" value="AP2/ERF_dom"/>
</dbReference>
<keyword evidence="3" id="KW-0805">Transcription regulation</keyword>
<evidence type="ECO:0000256" key="2">
    <source>
        <dbReference type="ARBA" id="ARBA00022745"/>
    </source>
</evidence>
<dbReference type="SMART" id="SM00380">
    <property type="entry name" value="AP2"/>
    <property type="match status" value="1"/>
</dbReference>
<evidence type="ECO:0000256" key="4">
    <source>
        <dbReference type="ARBA" id="ARBA00023125"/>
    </source>
</evidence>
<feature type="region of interest" description="Disordered" evidence="7">
    <location>
        <begin position="88"/>
        <end position="223"/>
    </location>
</feature>
<keyword evidence="4" id="KW-0238">DNA-binding</keyword>
<evidence type="ECO:0000256" key="3">
    <source>
        <dbReference type="ARBA" id="ARBA00023015"/>
    </source>
</evidence>
<reference evidence="9 10" key="1">
    <citation type="submission" date="2024-11" db="EMBL/GenBank/DDBJ databases">
        <title>Chromosome-level genome assembly of Eucalyptus globulus Labill. provides insights into its genome evolution.</title>
        <authorList>
            <person name="Li X."/>
        </authorList>
    </citation>
    <scope>NUCLEOTIDE SEQUENCE [LARGE SCALE GENOMIC DNA]</scope>
    <source>
        <strain evidence="9">CL2024</strain>
        <tissue evidence="9">Fresh tender leaves</tissue>
    </source>
</reference>
<evidence type="ECO:0000256" key="1">
    <source>
        <dbReference type="ARBA" id="ARBA00004123"/>
    </source>
</evidence>
<keyword evidence="5" id="KW-0804">Transcription</keyword>
<protein>
    <recommendedName>
        <fullName evidence="8">AP2/ERF domain-containing protein</fullName>
    </recommendedName>
</protein>
<dbReference type="AlphaFoldDB" id="A0ABD3K8Y6"/>
<dbReference type="SUPFAM" id="SSF54171">
    <property type="entry name" value="DNA-binding domain"/>
    <property type="match status" value="1"/>
</dbReference>
<feature type="compositionally biased region" description="Basic and acidic residues" evidence="7">
    <location>
        <begin position="102"/>
        <end position="130"/>
    </location>
</feature>
<dbReference type="PANTHER" id="PTHR31677">
    <property type="entry name" value="AP2 DOMAIN CLASS TRANSCRIPTION FACTOR"/>
    <property type="match status" value="1"/>
</dbReference>
<dbReference type="EMBL" id="JBJKBG010000006">
    <property type="protein sequence ID" value="KAL3736375.1"/>
    <property type="molecule type" value="Genomic_DNA"/>
</dbReference>
<evidence type="ECO:0000259" key="8">
    <source>
        <dbReference type="PROSITE" id="PS51032"/>
    </source>
</evidence>
<dbReference type="CDD" id="cd00018">
    <property type="entry name" value="AP2"/>
    <property type="match status" value="1"/>
</dbReference>
<evidence type="ECO:0000256" key="6">
    <source>
        <dbReference type="ARBA" id="ARBA00023242"/>
    </source>
</evidence>
<organism evidence="9 10">
    <name type="scientific">Eucalyptus globulus</name>
    <name type="common">Tasmanian blue gum</name>
    <dbReference type="NCBI Taxonomy" id="34317"/>
    <lineage>
        <taxon>Eukaryota</taxon>
        <taxon>Viridiplantae</taxon>
        <taxon>Streptophyta</taxon>
        <taxon>Embryophyta</taxon>
        <taxon>Tracheophyta</taxon>
        <taxon>Spermatophyta</taxon>
        <taxon>Magnoliopsida</taxon>
        <taxon>eudicotyledons</taxon>
        <taxon>Gunneridae</taxon>
        <taxon>Pentapetalae</taxon>
        <taxon>rosids</taxon>
        <taxon>malvids</taxon>
        <taxon>Myrtales</taxon>
        <taxon>Myrtaceae</taxon>
        <taxon>Myrtoideae</taxon>
        <taxon>Eucalypteae</taxon>
        <taxon>Eucalyptus</taxon>
    </lineage>
</organism>
<dbReference type="PRINTS" id="PR00367">
    <property type="entry name" value="ETHRSPELEMNT"/>
</dbReference>
<comment type="subcellular location">
    <subcellularLocation>
        <location evidence="1">Nucleus</location>
    </subcellularLocation>
</comment>
<dbReference type="InterPro" id="IPR036955">
    <property type="entry name" value="AP2/ERF_dom_sf"/>
</dbReference>
<dbReference type="PROSITE" id="PS51032">
    <property type="entry name" value="AP2_ERF"/>
    <property type="match status" value="1"/>
</dbReference>
<keyword evidence="2" id="KW-0936">Ethylene signaling pathway</keyword>
<dbReference type="GO" id="GO:0005634">
    <property type="term" value="C:nucleus"/>
    <property type="evidence" value="ECO:0007669"/>
    <property type="project" value="UniProtKB-SubCell"/>
</dbReference>
<proteinExistence type="predicted"/>
<dbReference type="GO" id="GO:0009873">
    <property type="term" value="P:ethylene-activated signaling pathway"/>
    <property type="evidence" value="ECO:0007669"/>
    <property type="project" value="UniProtKB-KW"/>
</dbReference>
<dbReference type="Pfam" id="PF00847">
    <property type="entry name" value="AP2"/>
    <property type="match status" value="1"/>
</dbReference>
<evidence type="ECO:0000256" key="5">
    <source>
        <dbReference type="ARBA" id="ARBA00023163"/>
    </source>
</evidence>
<comment type="caution">
    <text evidence="9">The sequence shown here is derived from an EMBL/GenBank/DDBJ whole genome shotgun (WGS) entry which is preliminary data.</text>
</comment>
<feature type="compositionally biased region" description="Low complexity" evidence="7">
    <location>
        <begin position="131"/>
        <end position="149"/>
    </location>
</feature>
<sequence length="223" mass="24082">MRRGRCAAAAAKREAAEIAPPPVPHAAAAAEPRYRGVRRKSLGRYTAEIRDPGTKKLVRLGTFGSPEEAARAFDAKAVAFRGVKARTNFPVAPSSFPPAASRDLRAPLIESRKFGRRGARDLRGEHHDVSPQRPTSSSLSSTVVSSSGPRPSPPETAKRRTRTPPPPPPPPEDCRSGCGSSSTVIDDEGEDFASSSRREPLPFDLNLLPPPEIDDFQFTSLRL</sequence>
<name>A0ABD3K8Y6_EUCGL</name>
<feature type="compositionally biased region" description="Low complexity" evidence="7">
    <location>
        <begin position="92"/>
        <end position="101"/>
    </location>
</feature>
<evidence type="ECO:0000313" key="10">
    <source>
        <dbReference type="Proteomes" id="UP001634007"/>
    </source>
</evidence>
<dbReference type="InterPro" id="IPR016177">
    <property type="entry name" value="DNA-bd_dom_sf"/>
</dbReference>